<dbReference type="RefSeq" id="WP_259624724.1">
    <property type="nucleotide sequence ID" value="NZ_JANYMP010000009.1"/>
</dbReference>
<dbReference type="InterPro" id="IPR000843">
    <property type="entry name" value="HTH_LacI"/>
</dbReference>
<keyword evidence="2 6" id="KW-0238">DNA-binding</keyword>
<keyword evidence="1" id="KW-0805">Transcription regulation</keyword>
<evidence type="ECO:0000256" key="1">
    <source>
        <dbReference type="ARBA" id="ARBA00023015"/>
    </source>
</evidence>
<feature type="compositionally biased region" description="Polar residues" evidence="4">
    <location>
        <begin position="1"/>
        <end position="21"/>
    </location>
</feature>
<dbReference type="GO" id="GO:0000976">
    <property type="term" value="F:transcription cis-regulatory region binding"/>
    <property type="evidence" value="ECO:0007669"/>
    <property type="project" value="TreeGrafter"/>
</dbReference>
<dbReference type="AlphaFoldDB" id="A0A9X3A145"/>
<protein>
    <submittedName>
        <fullName evidence="6">LacI family DNA-binding transcriptional regulator</fullName>
    </submittedName>
</protein>
<dbReference type="InterPro" id="IPR028082">
    <property type="entry name" value="Peripla_BP_I"/>
</dbReference>
<gene>
    <name evidence="6" type="ORF">NZH93_20350</name>
</gene>
<evidence type="ECO:0000256" key="4">
    <source>
        <dbReference type="SAM" id="MobiDB-lite"/>
    </source>
</evidence>
<dbReference type="InterPro" id="IPR046335">
    <property type="entry name" value="LacI/GalR-like_sensor"/>
</dbReference>
<accession>A0A9X3A145</accession>
<keyword evidence="3" id="KW-0804">Transcription</keyword>
<evidence type="ECO:0000256" key="2">
    <source>
        <dbReference type="ARBA" id="ARBA00023125"/>
    </source>
</evidence>
<dbReference type="PANTHER" id="PTHR30146">
    <property type="entry name" value="LACI-RELATED TRANSCRIPTIONAL REPRESSOR"/>
    <property type="match status" value="1"/>
</dbReference>
<dbReference type="PANTHER" id="PTHR30146:SF153">
    <property type="entry name" value="LACTOSE OPERON REPRESSOR"/>
    <property type="match status" value="1"/>
</dbReference>
<organism evidence="6 7">
    <name type="scientific">Umezawaea endophytica</name>
    <dbReference type="NCBI Taxonomy" id="1654476"/>
    <lineage>
        <taxon>Bacteria</taxon>
        <taxon>Bacillati</taxon>
        <taxon>Actinomycetota</taxon>
        <taxon>Actinomycetes</taxon>
        <taxon>Pseudonocardiales</taxon>
        <taxon>Pseudonocardiaceae</taxon>
        <taxon>Umezawaea</taxon>
    </lineage>
</organism>
<dbReference type="Pfam" id="PF13377">
    <property type="entry name" value="Peripla_BP_3"/>
    <property type="match status" value="1"/>
</dbReference>
<dbReference type="PROSITE" id="PS50932">
    <property type="entry name" value="HTH_LACI_2"/>
    <property type="match status" value="1"/>
</dbReference>
<evidence type="ECO:0000313" key="6">
    <source>
        <dbReference type="EMBL" id="MCS7479219.1"/>
    </source>
</evidence>
<dbReference type="Gene3D" id="1.10.260.40">
    <property type="entry name" value="lambda repressor-like DNA-binding domains"/>
    <property type="match status" value="1"/>
</dbReference>
<reference evidence="6" key="1">
    <citation type="submission" date="2022-08" db="EMBL/GenBank/DDBJ databases">
        <authorList>
            <person name="Tistechok S."/>
            <person name="Samborskyy M."/>
            <person name="Roman I."/>
        </authorList>
    </citation>
    <scope>NUCLEOTIDE SEQUENCE</scope>
    <source>
        <strain evidence="6">DSM 103496</strain>
    </source>
</reference>
<dbReference type="SMART" id="SM00354">
    <property type="entry name" value="HTH_LACI"/>
    <property type="match status" value="1"/>
</dbReference>
<dbReference type="SUPFAM" id="SSF47413">
    <property type="entry name" value="lambda repressor-like DNA-binding domains"/>
    <property type="match status" value="1"/>
</dbReference>
<dbReference type="Proteomes" id="UP001141259">
    <property type="component" value="Unassembled WGS sequence"/>
</dbReference>
<dbReference type="EMBL" id="JANYMP010000009">
    <property type="protein sequence ID" value="MCS7479219.1"/>
    <property type="molecule type" value="Genomic_DNA"/>
</dbReference>
<keyword evidence="7" id="KW-1185">Reference proteome</keyword>
<comment type="caution">
    <text evidence="6">The sequence shown here is derived from an EMBL/GenBank/DDBJ whole genome shotgun (WGS) entry which is preliminary data.</text>
</comment>
<evidence type="ECO:0000256" key="3">
    <source>
        <dbReference type="ARBA" id="ARBA00023163"/>
    </source>
</evidence>
<sequence length="350" mass="37820">MSTPLGTGTSPSDADNPQPASIASIAAEAGVSIPTVSKVLNGRPDVAADTRARVESVIEQRRYRRRRARESSRPALIDLVFHEMHSAWATEIIRGVEQAAAAERAAVVLSELGGEHRPRREWFDDLLTRRPLGVILVLAGLDEEQRNQLTTRTIPFVVLDTAGEPQPGVPTVGSANWSGGLAATRHLISLGHSRIAVISGPTTMMCSRARVDGYRSALDEAALPVDPDLVRHGDFYVHGGYDHGLALLSRPDRPTAIFAGSDFQALGVMRAARELGLSIPGDLSIVGYDDLEVTEWIGPPLTTVRQPLRDMATTAAEMVFTLARGERPRNERIDLATELIVRESTAPPPS</sequence>
<dbReference type="GO" id="GO:0003700">
    <property type="term" value="F:DNA-binding transcription factor activity"/>
    <property type="evidence" value="ECO:0007669"/>
    <property type="project" value="TreeGrafter"/>
</dbReference>
<dbReference type="Gene3D" id="3.40.50.2300">
    <property type="match status" value="2"/>
</dbReference>
<dbReference type="CDD" id="cd06296">
    <property type="entry name" value="PBP1_CatR-like"/>
    <property type="match status" value="1"/>
</dbReference>
<dbReference type="Pfam" id="PF00356">
    <property type="entry name" value="LacI"/>
    <property type="match status" value="1"/>
</dbReference>
<dbReference type="CDD" id="cd01392">
    <property type="entry name" value="HTH_LacI"/>
    <property type="match status" value="1"/>
</dbReference>
<evidence type="ECO:0000313" key="7">
    <source>
        <dbReference type="Proteomes" id="UP001141259"/>
    </source>
</evidence>
<name>A0A9X3A145_9PSEU</name>
<feature type="region of interest" description="Disordered" evidence="4">
    <location>
        <begin position="1"/>
        <end position="22"/>
    </location>
</feature>
<feature type="domain" description="HTH lacI-type" evidence="5">
    <location>
        <begin position="20"/>
        <end position="74"/>
    </location>
</feature>
<dbReference type="InterPro" id="IPR010982">
    <property type="entry name" value="Lambda_DNA-bd_dom_sf"/>
</dbReference>
<dbReference type="SUPFAM" id="SSF53822">
    <property type="entry name" value="Periplasmic binding protein-like I"/>
    <property type="match status" value="1"/>
</dbReference>
<evidence type="ECO:0000259" key="5">
    <source>
        <dbReference type="PROSITE" id="PS50932"/>
    </source>
</evidence>
<proteinExistence type="predicted"/>